<dbReference type="EMBL" id="CP120629">
    <property type="protein sequence ID" value="WEW59239.1"/>
    <property type="molecule type" value="Genomic_DNA"/>
</dbReference>
<keyword evidence="2" id="KW-1185">Reference proteome</keyword>
<dbReference type="AlphaFoldDB" id="A0AAF0DJ49"/>
<name>A0AAF0DJ49_9EURO</name>
<evidence type="ECO:0000313" key="1">
    <source>
        <dbReference type="EMBL" id="WEW59239.1"/>
    </source>
</evidence>
<evidence type="ECO:0000313" key="2">
    <source>
        <dbReference type="Proteomes" id="UP001219355"/>
    </source>
</evidence>
<proteinExistence type="predicted"/>
<sequence length="118" mass="13809">MSHIFRRFGHAFIQVLESRTTWTCLWVSQAYNKEKSKKLLANLESYVKTHREIDHQWDAIQKLREETERSAEESSAVMGVVARSLKSMATIKLQESQRSRVPWSKLCPSADWIWAKAE</sequence>
<dbReference type="Proteomes" id="UP001219355">
    <property type="component" value="Chromosome 3"/>
</dbReference>
<accession>A0AAF0DJ49</accession>
<organism evidence="1 2">
    <name type="scientific">Emydomyces testavorans</name>
    <dbReference type="NCBI Taxonomy" id="2070801"/>
    <lineage>
        <taxon>Eukaryota</taxon>
        <taxon>Fungi</taxon>
        <taxon>Dikarya</taxon>
        <taxon>Ascomycota</taxon>
        <taxon>Pezizomycotina</taxon>
        <taxon>Eurotiomycetes</taxon>
        <taxon>Eurotiomycetidae</taxon>
        <taxon>Onygenales</taxon>
        <taxon>Nannizziopsiaceae</taxon>
        <taxon>Emydomyces</taxon>
    </lineage>
</organism>
<protein>
    <submittedName>
        <fullName evidence="1">Uncharacterized protein</fullName>
    </submittedName>
</protein>
<gene>
    <name evidence="1" type="ORF">PRK78_004708</name>
</gene>
<reference evidence="1" key="1">
    <citation type="submission" date="2023-03" db="EMBL/GenBank/DDBJ databases">
        <title>Emydomyces testavorans Genome Sequence.</title>
        <authorList>
            <person name="Hoyer L."/>
        </authorList>
    </citation>
    <scope>NUCLEOTIDE SEQUENCE</scope>
    <source>
        <strain evidence="1">16-2883</strain>
    </source>
</reference>